<dbReference type="Proteomes" id="UP000698173">
    <property type="component" value="Unassembled WGS sequence"/>
</dbReference>
<dbReference type="EMBL" id="DYWT01000318">
    <property type="protein sequence ID" value="HJF34337.1"/>
    <property type="molecule type" value="Genomic_DNA"/>
</dbReference>
<evidence type="ECO:0000313" key="3">
    <source>
        <dbReference type="EMBL" id="HJF34337.1"/>
    </source>
</evidence>
<evidence type="ECO:0000259" key="2">
    <source>
        <dbReference type="SMART" id="SM00646"/>
    </source>
</evidence>
<dbReference type="GO" id="GO:0008745">
    <property type="term" value="F:N-acetylmuramoyl-L-alanine amidase activity"/>
    <property type="evidence" value="ECO:0007669"/>
    <property type="project" value="InterPro"/>
</dbReference>
<protein>
    <submittedName>
        <fullName evidence="3">N-acetylmuramoyl-L-alanine amidase</fullName>
    </submittedName>
</protein>
<dbReference type="InterPro" id="IPR002508">
    <property type="entry name" value="MurNAc-LAA_cat"/>
</dbReference>
<sequence length="116" mass="12754">MTTKVQNAINAAVVKATNWRNRGKRRGDLAGLRESKMPALLTESGFIDNPIDAKLLKDATFLDKVASGHVNKIAEVFGLKRRAVATNTPVPLSVESEELKFSSRFLKAEVELMLNS</sequence>
<gene>
    <name evidence="3" type="ORF">K8V56_21445</name>
</gene>
<evidence type="ECO:0000256" key="1">
    <source>
        <dbReference type="ARBA" id="ARBA00022801"/>
    </source>
</evidence>
<feature type="domain" description="MurNAc-LAA" evidence="2">
    <location>
        <begin position="2"/>
        <end position="74"/>
    </location>
</feature>
<proteinExistence type="predicted"/>
<dbReference type="SMART" id="SM00646">
    <property type="entry name" value="Ami_3"/>
    <property type="match status" value="1"/>
</dbReference>
<dbReference type="SUPFAM" id="SSF53187">
    <property type="entry name" value="Zn-dependent exopeptidases"/>
    <property type="match status" value="1"/>
</dbReference>
<dbReference type="Gene3D" id="3.40.630.40">
    <property type="entry name" value="Zn-dependent exopeptidases"/>
    <property type="match status" value="1"/>
</dbReference>
<keyword evidence="1" id="KW-0378">Hydrolase</keyword>
<reference evidence="3" key="1">
    <citation type="journal article" date="2021" name="PeerJ">
        <title>Extensive microbial diversity within the chicken gut microbiome revealed by metagenomics and culture.</title>
        <authorList>
            <person name="Gilroy R."/>
            <person name="Ravi A."/>
            <person name="Getino M."/>
            <person name="Pursley I."/>
            <person name="Horton D.L."/>
            <person name="Alikhan N.F."/>
            <person name="Baker D."/>
            <person name="Gharbi K."/>
            <person name="Hall N."/>
            <person name="Watson M."/>
            <person name="Adriaenssens E.M."/>
            <person name="Foster-Nyarko E."/>
            <person name="Jarju S."/>
            <person name="Secka A."/>
            <person name="Antonio M."/>
            <person name="Oren A."/>
            <person name="Chaudhuri R.R."/>
            <person name="La Ragione R."/>
            <person name="Hildebrand F."/>
            <person name="Pallen M.J."/>
        </authorList>
    </citation>
    <scope>NUCLEOTIDE SEQUENCE</scope>
    <source>
        <strain evidence="3">CHK171-7178</strain>
    </source>
</reference>
<dbReference type="GO" id="GO:0009253">
    <property type="term" value="P:peptidoglycan catabolic process"/>
    <property type="evidence" value="ECO:0007669"/>
    <property type="project" value="InterPro"/>
</dbReference>
<evidence type="ECO:0000313" key="4">
    <source>
        <dbReference type="Proteomes" id="UP000698173"/>
    </source>
</evidence>
<comment type="caution">
    <text evidence="3">The sequence shown here is derived from an EMBL/GenBank/DDBJ whole genome shotgun (WGS) entry which is preliminary data.</text>
</comment>
<dbReference type="AlphaFoldDB" id="A0A921G490"/>
<dbReference type="InterPro" id="IPR050695">
    <property type="entry name" value="N-acetylmuramoyl_amidase_3"/>
</dbReference>
<dbReference type="GO" id="GO:0030288">
    <property type="term" value="C:outer membrane-bounded periplasmic space"/>
    <property type="evidence" value="ECO:0007669"/>
    <property type="project" value="TreeGrafter"/>
</dbReference>
<dbReference type="Pfam" id="PF01520">
    <property type="entry name" value="Amidase_3"/>
    <property type="match status" value="1"/>
</dbReference>
<reference evidence="3" key="2">
    <citation type="submission" date="2021-09" db="EMBL/GenBank/DDBJ databases">
        <authorList>
            <person name="Gilroy R."/>
        </authorList>
    </citation>
    <scope>NUCLEOTIDE SEQUENCE</scope>
    <source>
        <strain evidence="3">CHK171-7178</strain>
    </source>
</reference>
<dbReference type="CDD" id="cd02696">
    <property type="entry name" value="MurNAc-LAA"/>
    <property type="match status" value="1"/>
</dbReference>
<dbReference type="PANTHER" id="PTHR30404">
    <property type="entry name" value="N-ACETYLMURAMOYL-L-ALANINE AMIDASE"/>
    <property type="match status" value="1"/>
</dbReference>
<name>A0A921G490_SPOPS</name>
<organism evidence="3 4">
    <name type="scientific">Sporosarcina psychrophila</name>
    <name type="common">Bacillus psychrophilus</name>
    <dbReference type="NCBI Taxonomy" id="1476"/>
    <lineage>
        <taxon>Bacteria</taxon>
        <taxon>Bacillati</taxon>
        <taxon>Bacillota</taxon>
        <taxon>Bacilli</taxon>
        <taxon>Bacillales</taxon>
        <taxon>Caryophanaceae</taxon>
        <taxon>Sporosarcina</taxon>
    </lineage>
</organism>
<accession>A0A921G490</accession>
<dbReference type="PANTHER" id="PTHR30404:SF0">
    <property type="entry name" value="N-ACETYLMURAMOYL-L-ALANINE AMIDASE AMIC"/>
    <property type="match status" value="1"/>
</dbReference>